<proteinExistence type="predicted"/>
<protein>
    <submittedName>
        <fullName evidence="2">ABC transporter permease</fullName>
    </submittedName>
</protein>
<feature type="transmembrane region" description="Helical" evidence="1">
    <location>
        <begin position="15"/>
        <end position="37"/>
    </location>
</feature>
<name>A0A533I4C7_PARDE</name>
<keyword evidence="1" id="KW-1133">Transmembrane helix</keyword>
<gene>
    <name evidence="2" type="ORF">DI616_10175</name>
</gene>
<feature type="transmembrane region" description="Helical" evidence="1">
    <location>
        <begin position="407"/>
        <end position="429"/>
    </location>
</feature>
<keyword evidence="1" id="KW-0472">Membrane</keyword>
<keyword evidence="1" id="KW-0812">Transmembrane</keyword>
<dbReference type="Proteomes" id="UP000315344">
    <property type="component" value="Unassembled WGS sequence"/>
</dbReference>
<dbReference type="InterPro" id="IPR051125">
    <property type="entry name" value="ABC-4/HrtB_transporter"/>
</dbReference>
<feature type="transmembrane region" description="Helical" evidence="1">
    <location>
        <begin position="49"/>
        <end position="72"/>
    </location>
</feature>
<accession>A0A533I4C7</accession>
<dbReference type="PANTHER" id="PTHR43738">
    <property type="entry name" value="ABC TRANSPORTER, MEMBRANE PROTEIN"/>
    <property type="match status" value="1"/>
</dbReference>
<evidence type="ECO:0000256" key="1">
    <source>
        <dbReference type="SAM" id="Phobius"/>
    </source>
</evidence>
<feature type="transmembrane region" description="Helical" evidence="1">
    <location>
        <begin position="311"/>
        <end position="335"/>
    </location>
</feature>
<reference evidence="2 3" key="1">
    <citation type="journal article" date="2017" name="Nat. Commun.">
        <title>In situ click chemistry generation of cyclooxygenase-2 inhibitors.</title>
        <authorList>
            <person name="Bhardwaj A."/>
            <person name="Kaur J."/>
            <person name="Wuest M."/>
            <person name="Wuest F."/>
        </authorList>
    </citation>
    <scope>NUCLEOTIDE SEQUENCE [LARGE SCALE GENOMIC DNA]</scope>
    <source>
        <strain evidence="2">S2_012_000_R3_94</strain>
    </source>
</reference>
<sequence>MADLWNAMPPLAQDVVILVALLVPALLLGWLICRGFAPGALLRSLLRRYLWTNLTFVLLVALSVGIGAGLIAQERGLRQASARIAEKFDLIVAAPGDEVGMLLATVYLRPTDAPLLDGAIWQDLTDAAARAPGTAIAPIAYGDSWQGHPVIGSTANFVTHLAGELAEGQIFTDHESAVVGARVPLAVGDDFTPAHGHGPTAEEDAHAHEHFRIAGRMAPTGSPWDDAIILPIESVWLTHGLGNGQSDPDSEVLGGPYDPQFFPGTPAILVSTPDLSAAYGMQAAFSTERTMAFFPGAVLARLHALMGDMRAIMSVLSIVTQVLVAGAVLTGLIILSRLFARRLALLQALGAPARLIFALIWSYAAILMGAGSVLGLGVALIAVRAISAVLSAQTGLLIAPRLGWAEVHLAAACFTLALLVALIPAALALRRPLTQELRG</sequence>
<evidence type="ECO:0000313" key="2">
    <source>
        <dbReference type="EMBL" id="TKW66519.1"/>
    </source>
</evidence>
<dbReference type="EMBL" id="VAFL01000007">
    <property type="protein sequence ID" value="TKW66519.1"/>
    <property type="molecule type" value="Genomic_DNA"/>
</dbReference>
<feature type="transmembrane region" description="Helical" evidence="1">
    <location>
        <begin position="356"/>
        <end position="387"/>
    </location>
</feature>
<organism evidence="2 3">
    <name type="scientific">Paracoccus denitrificans</name>
    <dbReference type="NCBI Taxonomy" id="266"/>
    <lineage>
        <taxon>Bacteria</taxon>
        <taxon>Pseudomonadati</taxon>
        <taxon>Pseudomonadota</taxon>
        <taxon>Alphaproteobacteria</taxon>
        <taxon>Rhodobacterales</taxon>
        <taxon>Paracoccaceae</taxon>
        <taxon>Paracoccus</taxon>
    </lineage>
</organism>
<dbReference type="AlphaFoldDB" id="A0A533I4C7"/>
<comment type="caution">
    <text evidence="2">The sequence shown here is derived from an EMBL/GenBank/DDBJ whole genome shotgun (WGS) entry which is preliminary data.</text>
</comment>
<evidence type="ECO:0000313" key="3">
    <source>
        <dbReference type="Proteomes" id="UP000315344"/>
    </source>
</evidence>
<dbReference type="PANTHER" id="PTHR43738:SF2">
    <property type="entry name" value="ABC TRANSPORTER PERMEASE"/>
    <property type="match status" value="1"/>
</dbReference>